<feature type="domain" description="KaiB" evidence="1">
    <location>
        <begin position="8"/>
        <end position="89"/>
    </location>
</feature>
<dbReference type="InterPro" id="IPR036249">
    <property type="entry name" value="Thioredoxin-like_sf"/>
</dbReference>
<accession>A0A1V3A030</accession>
<dbReference type="SUPFAM" id="SSF52833">
    <property type="entry name" value="Thioredoxin-like"/>
    <property type="match status" value="1"/>
</dbReference>
<protein>
    <submittedName>
        <fullName evidence="2">Circadian clock protein KaiB</fullName>
    </submittedName>
</protein>
<evidence type="ECO:0000259" key="1">
    <source>
        <dbReference type="SMART" id="SM01248"/>
    </source>
</evidence>
<dbReference type="EMBL" id="MUZR01000011">
    <property type="protein sequence ID" value="OOC10704.1"/>
    <property type="molecule type" value="Genomic_DNA"/>
</dbReference>
<dbReference type="OrthoDB" id="5458519at2"/>
<reference evidence="2 3" key="1">
    <citation type="submission" date="2017-02" db="EMBL/GenBank/DDBJ databases">
        <title>Genomic diversity within the haloalkaliphilic genus Thioalkalivibrio.</title>
        <authorList>
            <person name="Ahn A.-C."/>
            <person name="Meier-Kolthoff J."/>
            <person name="Overmars L."/>
            <person name="Richter M."/>
            <person name="Woyke T."/>
            <person name="Sorokin D.Y."/>
            <person name="Muyzer G."/>
        </authorList>
    </citation>
    <scope>NUCLEOTIDE SEQUENCE [LARGE SCALE GENOMIC DNA]</scope>
    <source>
        <strain evidence="2 3">HL17</strain>
    </source>
</reference>
<organism evidence="2 3">
    <name type="scientific">Thioalkalivibrio halophilus</name>
    <dbReference type="NCBI Taxonomy" id="252474"/>
    <lineage>
        <taxon>Bacteria</taxon>
        <taxon>Pseudomonadati</taxon>
        <taxon>Pseudomonadota</taxon>
        <taxon>Gammaproteobacteria</taxon>
        <taxon>Chromatiales</taxon>
        <taxon>Ectothiorhodospiraceae</taxon>
        <taxon>Thioalkalivibrio</taxon>
    </lineage>
</organism>
<evidence type="ECO:0000313" key="2">
    <source>
        <dbReference type="EMBL" id="OOC10704.1"/>
    </source>
</evidence>
<sequence>MAQEYLLRLYVTGQTARSARALANLQAICEEELQGRYRIEVIDVLENPERGENERIVATPTLIRELPPPIRRIIGDLSDRDEVLHGLELVSPGQRESLQ</sequence>
<evidence type="ECO:0000313" key="3">
    <source>
        <dbReference type="Proteomes" id="UP000189177"/>
    </source>
</evidence>
<dbReference type="GO" id="GO:0048511">
    <property type="term" value="P:rhythmic process"/>
    <property type="evidence" value="ECO:0007669"/>
    <property type="project" value="InterPro"/>
</dbReference>
<dbReference type="AlphaFoldDB" id="A0A1V3A030"/>
<dbReference type="CDD" id="cd02978">
    <property type="entry name" value="KaiB_like"/>
    <property type="match status" value="1"/>
</dbReference>
<dbReference type="PANTHER" id="PTHR41709">
    <property type="entry name" value="KAIB-LIKE PROTEIN 1"/>
    <property type="match status" value="1"/>
</dbReference>
<dbReference type="Pfam" id="PF07689">
    <property type="entry name" value="KaiB"/>
    <property type="match status" value="1"/>
</dbReference>
<dbReference type="InterPro" id="IPR011649">
    <property type="entry name" value="KaiB_domain"/>
</dbReference>
<dbReference type="STRING" id="252474.B1A74_04535"/>
<keyword evidence="3" id="KW-1185">Reference proteome</keyword>
<proteinExistence type="predicted"/>
<dbReference type="RefSeq" id="WP_018946184.1">
    <property type="nucleotide sequence ID" value="NZ_MUZR01000011.1"/>
</dbReference>
<dbReference type="SMART" id="SM01248">
    <property type="entry name" value="KaiB"/>
    <property type="match status" value="1"/>
</dbReference>
<dbReference type="InterPro" id="IPR039022">
    <property type="entry name" value="KaiB-like"/>
</dbReference>
<gene>
    <name evidence="2" type="ORF">B1A74_04535</name>
</gene>
<dbReference type="Gene3D" id="3.40.30.10">
    <property type="entry name" value="Glutaredoxin"/>
    <property type="match status" value="1"/>
</dbReference>
<comment type="caution">
    <text evidence="2">The sequence shown here is derived from an EMBL/GenBank/DDBJ whole genome shotgun (WGS) entry which is preliminary data.</text>
</comment>
<name>A0A1V3A030_9GAMM</name>
<dbReference type="Proteomes" id="UP000189177">
    <property type="component" value="Unassembled WGS sequence"/>
</dbReference>
<dbReference type="PANTHER" id="PTHR41709:SF2">
    <property type="entry name" value="CIRCADIAN CLOCK PROTEIN KAIB2"/>
    <property type="match status" value="1"/>
</dbReference>